<dbReference type="InterPro" id="IPR004158">
    <property type="entry name" value="DUF247_pln"/>
</dbReference>
<reference evidence="1" key="1">
    <citation type="submission" date="2023-03" db="EMBL/GenBank/DDBJ databases">
        <title>Chromosome-scale reference genome and RAD-based genetic map of yellow starthistle (Centaurea solstitialis) reveal putative structural variation and QTLs associated with invader traits.</title>
        <authorList>
            <person name="Reatini B."/>
            <person name="Cang F.A."/>
            <person name="Jiang Q."/>
            <person name="Mckibben M.T.W."/>
            <person name="Barker M.S."/>
            <person name="Rieseberg L.H."/>
            <person name="Dlugosch K.M."/>
        </authorList>
    </citation>
    <scope>NUCLEOTIDE SEQUENCE</scope>
    <source>
        <strain evidence="1">CAN-66</strain>
        <tissue evidence="1">Leaf</tissue>
    </source>
</reference>
<evidence type="ECO:0000313" key="2">
    <source>
        <dbReference type="Proteomes" id="UP001172457"/>
    </source>
</evidence>
<accession>A0AA38TB28</accession>
<organism evidence="1 2">
    <name type="scientific">Centaurea solstitialis</name>
    <name type="common">yellow star-thistle</name>
    <dbReference type="NCBI Taxonomy" id="347529"/>
    <lineage>
        <taxon>Eukaryota</taxon>
        <taxon>Viridiplantae</taxon>
        <taxon>Streptophyta</taxon>
        <taxon>Embryophyta</taxon>
        <taxon>Tracheophyta</taxon>
        <taxon>Spermatophyta</taxon>
        <taxon>Magnoliopsida</taxon>
        <taxon>eudicotyledons</taxon>
        <taxon>Gunneridae</taxon>
        <taxon>Pentapetalae</taxon>
        <taxon>asterids</taxon>
        <taxon>campanulids</taxon>
        <taxon>Asterales</taxon>
        <taxon>Asteraceae</taxon>
        <taxon>Carduoideae</taxon>
        <taxon>Cardueae</taxon>
        <taxon>Centaureinae</taxon>
        <taxon>Centaurea</taxon>
    </lineage>
</organism>
<dbReference type="PANTHER" id="PTHR31170">
    <property type="entry name" value="BNAC04G53230D PROTEIN"/>
    <property type="match status" value="1"/>
</dbReference>
<dbReference type="EMBL" id="JARYMX010000004">
    <property type="protein sequence ID" value="KAJ9551891.1"/>
    <property type="molecule type" value="Genomic_DNA"/>
</dbReference>
<dbReference type="PANTHER" id="PTHR31170:SF25">
    <property type="entry name" value="BNAA09G04570D PROTEIN"/>
    <property type="match status" value="1"/>
</dbReference>
<name>A0AA38TB28_9ASTR</name>
<protein>
    <submittedName>
        <fullName evidence="1">Uncharacterized protein</fullName>
    </submittedName>
</protein>
<dbReference type="Pfam" id="PF03140">
    <property type="entry name" value="DUF247"/>
    <property type="match status" value="1"/>
</dbReference>
<sequence length="102" mass="12073">MDRQLIDTHKDVAILVKSKVLVNSIGSNEEAAKLINDLRKDISCRLFLYKDVWNEMNTYHNRSSLTLKSEERHVSTKKPEKPCYNRIYSRLYQNNVVKTRIF</sequence>
<proteinExistence type="predicted"/>
<dbReference type="Proteomes" id="UP001172457">
    <property type="component" value="Chromosome 4"/>
</dbReference>
<gene>
    <name evidence="1" type="ORF">OSB04_015936</name>
</gene>
<keyword evidence="2" id="KW-1185">Reference proteome</keyword>
<dbReference type="AlphaFoldDB" id="A0AA38TB28"/>
<evidence type="ECO:0000313" key="1">
    <source>
        <dbReference type="EMBL" id="KAJ9551891.1"/>
    </source>
</evidence>
<comment type="caution">
    <text evidence="1">The sequence shown here is derived from an EMBL/GenBank/DDBJ whole genome shotgun (WGS) entry which is preliminary data.</text>
</comment>